<feature type="domain" description="NADH:ubiquinone oxidoreductase intermediate-associated protein 30" evidence="2">
    <location>
        <begin position="61"/>
        <end position="237"/>
    </location>
</feature>
<dbReference type="PANTHER" id="PTHR13194">
    <property type="entry name" value="COMPLEX I INTERMEDIATE-ASSOCIATED PROTEIN 30"/>
    <property type="match status" value="1"/>
</dbReference>
<keyword evidence="1" id="KW-0732">Signal</keyword>
<dbReference type="GO" id="GO:0010257">
    <property type="term" value="P:NADH dehydrogenase complex assembly"/>
    <property type="evidence" value="ECO:0007669"/>
    <property type="project" value="TreeGrafter"/>
</dbReference>
<evidence type="ECO:0000256" key="1">
    <source>
        <dbReference type="SAM" id="SignalP"/>
    </source>
</evidence>
<reference evidence="3 4" key="1">
    <citation type="journal article" date="2021" name="Sci. Rep.">
        <title>The genome of the diatom Chaetoceros tenuissimus carries an ancient integrated fragment of an extant virus.</title>
        <authorList>
            <person name="Hongo Y."/>
            <person name="Kimura K."/>
            <person name="Takaki Y."/>
            <person name="Yoshida Y."/>
            <person name="Baba S."/>
            <person name="Kobayashi G."/>
            <person name="Nagasaki K."/>
            <person name="Hano T."/>
            <person name="Tomaru Y."/>
        </authorList>
    </citation>
    <scope>NUCLEOTIDE SEQUENCE [LARGE SCALE GENOMIC DNA]</scope>
    <source>
        <strain evidence="3 4">NIES-3715</strain>
    </source>
</reference>
<protein>
    <recommendedName>
        <fullName evidence="2">NADH:ubiquinone oxidoreductase intermediate-associated protein 30 domain-containing protein</fullName>
    </recommendedName>
</protein>
<keyword evidence="4" id="KW-1185">Reference proteome</keyword>
<dbReference type="Proteomes" id="UP001054902">
    <property type="component" value="Unassembled WGS sequence"/>
</dbReference>
<dbReference type="GO" id="GO:0051082">
    <property type="term" value="F:unfolded protein binding"/>
    <property type="evidence" value="ECO:0007669"/>
    <property type="project" value="TreeGrafter"/>
</dbReference>
<evidence type="ECO:0000313" key="4">
    <source>
        <dbReference type="Proteomes" id="UP001054902"/>
    </source>
</evidence>
<sequence length="387" mass="42720">MIGFRVVLLIALVNVTADAFSIPALTTSSKVVKPSFHTTSSALLATLTPVFDFSSADESTKQKSVSSFERIDDSIMGGISLSALKDVANECYASWSGTCRTDGGGFCGMRTLPFKDGALDATGQDGVYLDCRLASDDEADRRMWKMTVRTDSSRGEMVYQAQFDLAAAIDEAKSDGETWARVKVLFSDFQLVRGPRLIVDGPPLNVTGGIFQIGMTMSKFKIAVNTTELENFRAGYFDMHLKQIGFYKEEDNDTVVKAVEVESIPDTLTKKEAESKRPLPLKILLPIAKLLFSEKANRRRSAMNILREKRNMTRSQAILFGIKSRKKSLGLVQSIAKTLGIISVDASRTVFKTALKFIFVYPLRLIGGVIRTIKKMLGMKVKPSMKE</sequence>
<dbReference type="InterPro" id="IPR013857">
    <property type="entry name" value="NADH-UbQ_OxRdtase-assoc_prot30"/>
</dbReference>
<dbReference type="PANTHER" id="PTHR13194:SF19">
    <property type="entry name" value="NAD(P)-BINDING ROSSMANN-FOLD SUPERFAMILY PROTEIN"/>
    <property type="match status" value="1"/>
</dbReference>
<gene>
    <name evidence="3" type="ORF">CTEN210_02437</name>
</gene>
<organism evidence="3 4">
    <name type="scientific">Chaetoceros tenuissimus</name>
    <dbReference type="NCBI Taxonomy" id="426638"/>
    <lineage>
        <taxon>Eukaryota</taxon>
        <taxon>Sar</taxon>
        <taxon>Stramenopiles</taxon>
        <taxon>Ochrophyta</taxon>
        <taxon>Bacillariophyta</taxon>
        <taxon>Coscinodiscophyceae</taxon>
        <taxon>Chaetocerotophycidae</taxon>
        <taxon>Chaetocerotales</taxon>
        <taxon>Chaetocerotaceae</taxon>
        <taxon>Chaetoceros</taxon>
    </lineage>
</organism>
<name>A0AAD3H0V5_9STRA</name>
<proteinExistence type="predicted"/>
<feature type="signal peptide" evidence="1">
    <location>
        <begin position="1"/>
        <end position="19"/>
    </location>
</feature>
<accession>A0AAD3H0V5</accession>
<evidence type="ECO:0000259" key="2">
    <source>
        <dbReference type="Pfam" id="PF08547"/>
    </source>
</evidence>
<evidence type="ECO:0000313" key="3">
    <source>
        <dbReference type="EMBL" id="GFH45963.1"/>
    </source>
</evidence>
<dbReference type="InterPro" id="IPR039131">
    <property type="entry name" value="NDUFAF1"/>
</dbReference>
<feature type="chain" id="PRO_5041906121" description="NADH:ubiquinone oxidoreductase intermediate-associated protein 30 domain-containing protein" evidence="1">
    <location>
        <begin position="20"/>
        <end position="387"/>
    </location>
</feature>
<dbReference type="Pfam" id="PF08547">
    <property type="entry name" value="CIA30"/>
    <property type="match status" value="1"/>
</dbReference>
<comment type="caution">
    <text evidence="3">The sequence shown here is derived from an EMBL/GenBank/DDBJ whole genome shotgun (WGS) entry which is preliminary data.</text>
</comment>
<dbReference type="EMBL" id="BLLK01000022">
    <property type="protein sequence ID" value="GFH45963.1"/>
    <property type="molecule type" value="Genomic_DNA"/>
</dbReference>
<dbReference type="AlphaFoldDB" id="A0AAD3H0V5"/>